<dbReference type="GO" id="GO:0016491">
    <property type="term" value="F:oxidoreductase activity"/>
    <property type="evidence" value="ECO:0007669"/>
    <property type="project" value="UniProtKB-KW"/>
</dbReference>
<evidence type="ECO:0000313" key="4">
    <source>
        <dbReference type="EMBL" id="CVK19680.1"/>
    </source>
</evidence>
<feature type="domain" description="Pyruvate flavodoxin/ferredoxin oxidoreductase pyrimidine binding" evidence="2">
    <location>
        <begin position="15"/>
        <end position="215"/>
    </location>
</feature>
<dbReference type="Pfam" id="PF01855">
    <property type="entry name" value="POR_N"/>
    <property type="match status" value="1"/>
</dbReference>
<dbReference type="Gene3D" id="3.40.50.920">
    <property type="match status" value="1"/>
</dbReference>
<reference evidence="4 5" key="1">
    <citation type="submission" date="2016-01" db="EMBL/GenBank/DDBJ databases">
        <authorList>
            <person name="Brown R."/>
        </authorList>
    </citation>
    <scope>NUCLEOTIDE SEQUENCE [LARGE SCALE GENOMIC DNA]</scope>
    <source>
        <strain evidence="4">Sporomusa sphaeroides DSM 2875</strain>
    </source>
</reference>
<evidence type="ECO:0000259" key="2">
    <source>
        <dbReference type="Pfam" id="PF01855"/>
    </source>
</evidence>
<dbReference type="PANTHER" id="PTHR43088">
    <property type="entry name" value="SUBUNIT OF PYRUVATE:FLAVODOXIN OXIDOREDUCTASE-RELATED"/>
    <property type="match status" value="1"/>
</dbReference>
<dbReference type="SUPFAM" id="SSF52922">
    <property type="entry name" value="TK C-terminal domain-like"/>
    <property type="match status" value="1"/>
</dbReference>
<dbReference type="InterPro" id="IPR052368">
    <property type="entry name" value="2-oxoacid_oxidoreductase"/>
</dbReference>
<dbReference type="PANTHER" id="PTHR43088:SF1">
    <property type="entry name" value="SUBUNIT OF PYRUVATE:FLAVODOXIN OXIDOREDUCTASE"/>
    <property type="match status" value="1"/>
</dbReference>
<dbReference type="Pfam" id="PF17147">
    <property type="entry name" value="PFOR_II"/>
    <property type="match status" value="1"/>
</dbReference>
<evidence type="ECO:0000259" key="3">
    <source>
        <dbReference type="Pfam" id="PF17147"/>
    </source>
</evidence>
<gene>
    <name evidence="4" type="primary">korA_3</name>
    <name evidence="4" type="ORF">SSPH_02335</name>
</gene>
<dbReference type="NCBIfam" id="NF005507">
    <property type="entry name" value="PRK07119.1"/>
    <property type="match status" value="1"/>
</dbReference>
<protein>
    <submittedName>
        <fullName evidence="4">2-oxoglutarate oxidoreductase subunit KorA</fullName>
        <ecNumber evidence="4">1.2.-.-</ecNumber>
    </submittedName>
</protein>
<dbReference type="Proteomes" id="UP000245702">
    <property type="component" value="Unassembled WGS sequence"/>
</dbReference>
<dbReference type="Gene3D" id="3.40.50.970">
    <property type="match status" value="1"/>
</dbReference>
<dbReference type="EMBL" id="FCOW01000011">
    <property type="protein sequence ID" value="CVK19680.1"/>
    <property type="molecule type" value="Genomic_DNA"/>
</dbReference>
<dbReference type="InterPro" id="IPR009014">
    <property type="entry name" value="Transketo_C/PFOR_II"/>
</dbReference>
<keyword evidence="1 4" id="KW-0560">Oxidoreductase</keyword>
<dbReference type="InterPro" id="IPR029061">
    <property type="entry name" value="THDP-binding"/>
</dbReference>
<sequence>MAEKVLMKGNEAIAEAAIVAGCRHYFGYPITPQTELTEYMSKRMPQINGVFLQAESEVAAINMVYGAAGAGARVMTSSSSPGISLKMEGISYIAGAELPCVIVNIVRGGPGLGGIQPAQSDYFQATKGGGHGDYRNIVLAPNSVQEMVDMTILAFDLADKYRNPVMLLGDGALGQMMEPVAFNVSEAKPVVKPWAATGLRGRTTPNIINSLHLQPEKLEQHNIHLQNKYAQVSANEVRYEELYTEDAELVLVAYGITSRIARSAMEKARNEGLKVGMLRPITLWPFPAEPFAIAAKKATAFLTLELSAGQMIEDVRLAVNGAKPVYFYGRTGGMIPSPKAVYEQIVNIFTVRRGDKWPKKFFPGLKD</sequence>
<dbReference type="EC" id="1.2.-.-" evidence="4"/>
<dbReference type="InterPro" id="IPR033412">
    <property type="entry name" value="PFOR_II"/>
</dbReference>
<dbReference type="InterPro" id="IPR002880">
    <property type="entry name" value="Pyrv_Fd/Flavodoxin_OxRdtase_N"/>
</dbReference>
<dbReference type="SUPFAM" id="SSF52518">
    <property type="entry name" value="Thiamin diphosphate-binding fold (THDP-binding)"/>
    <property type="match status" value="1"/>
</dbReference>
<evidence type="ECO:0000313" key="5">
    <source>
        <dbReference type="Proteomes" id="UP000245702"/>
    </source>
</evidence>
<keyword evidence="5" id="KW-1185">Reference proteome</keyword>
<proteinExistence type="predicted"/>
<dbReference type="RefSeq" id="WP_075755629.1">
    <property type="nucleotide sequence ID" value="NZ_CP146991.1"/>
</dbReference>
<comment type="caution">
    <text evidence="4">The sequence shown here is derived from an EMBL/GenBank/DDBJ whole genome shotgun (WGS) entry which is preliminary data.</text>
</comment>
<evidence type="ECO:0000256" key="1">
    <source>
        <dbReference type="ARBA" id="ARBA00023002"/>
    </source>
</evidence>
<feature type="domain" description="Pyruvate:ferredoxin oxidoreductase core" evidence="3">
    <location>
        <begin position="247"/>
        <end position="340"/>
    </location>
</feature>
<organism evidence="4 5">
    <name type="scientific">Sporomusa sphaeroides DSM 2875</name>
    <dbReference type="NCBI Taxonomy" id="1337886"/>
    <lineage>
        <taxon>Bacteria</taxon>
        <taxon>Bacillati</taxon>
        <taxon>Bacillota</taxon>
        <taxon>Negativicutes</taxon>
        <taxon>Selenomonadales</taxon>
        <taxon>Sporomusaceae</taxon>
        <taxon>Sporomusa</taxon>
    </lineage>
</organism>
<accession>A0ABP2C6E6</accession>
<dbReference type="CDD" id="cd07034">
    <property type="entry name" value="TPP_PYR_PFOR_IOR-alpha_like"/>
    <property type="match status" value="1"/>
</dbReference>
<name>A0ABP2C6E6_9FIRM</name>